<organism evidence="2">
    <name type="scientific">Variovorax paradoxus (strain S110)</name>
    <dbReference type="NCBI Taxonomy" id="543728"/>
    <lineage>
        <taxon>Bacteria</taxon>
        <taxon>Pseudomonadati</taxon>
        <taxon>Pseudomonadota</taxon>
        <taxon>Betaproteobacteria</taxon>
        <taxon>Burkholderiales</taxon>
        <taxon>Comamonadaceae</taxon>
        <taxon>Variovorax</taxon>
    </lineage>
</organism>
<evidence type="ECO:0000256" key="1">
    <source>
        <dbReference type="SAM" id="MobiDB-lite"/>
    </source>
</evidence>
<protein>
    <submittedName>
        <fullName evidence="2">Uncharacterized protein</fullName>
    </submittedName>
</protein>
<reference evidence="2" key="1">
    <citation type="submission" date="2009-06" db="EMBL/GenBank/DDBJ databases">
        <title>Complete sequence of chromosome 1 of Variovorax paradoxus S110.</title>
        <authorList>
            <consortium name="US DOE Joint Genome Institute"/>
            <person name="Lucas S."/>
            <person name="Copeland A."/>
            <person name="Lapidus A."/>
            <person name="Glavina del Rio T."/>
            <person name="Tice H."/>
            <person name="Bruce D."/>
            <person name="Goodwin L."/>
            <person name="Pitluck S."/>
            <person name="Chertkov O."/>
            <person name="Brettin T."/>
            <person name="Detter J.C."/>
            <person name="Han C."/>
            <person name="Larimer F."/>
            <person name="Land M."/>
            <person name="Hauser L."/>
            <person name="Kyrpides N."/>
            <person name="Ovchinnikova G."/>
            <person name="Orwin P."/>
            <person name="Leadbetter J.R."/>
            <person name="Spain J.C."/>
            <person name="Han J.I."/>
        </authorList>
    </citation>
    <scope>NUCLEOTIDE SEQUENCE</scope>
    <source>
        <strain evidence="2">S110</strain>
    </source>
</reference>
<dbReference type="STRING" id="543728.Vapar_0511"/>
<sequence length="30" mass="3326">MEHEDMGPLRTSGSNMGNATQLDTKYKLIS</sequence>
<gene>
    <name evidence="2" type="ordered locus">Vapar_0511</name>
</gene>
<feature type="region of interest" description="Disordered" evidence="1">
    <location>
        <begin position="1"/>
        <end position="30"/>
    </location>
</feature>
<dbReference type="HOGENOM" id="CLU_3406001_0_0_4"/>
<dbReference type="EMBL" id="CP001635">
    <property type="protein sequence ID" value="ACS17174.1"/>
    <property type="molecule type" value="Genomic_DNA"/>
</dbReference>
<accession>C5CK76</accession>
<feature type="compositionally biased region" description="Polar residues" evidence="1">
    <location>
        <begin position="11"/>
        <end position="23"/>
    </location>
</feature>
<evidence type="ECO:0000313" key="2">
    <source>
        <dbReference type="EMBL" id="ACS17174.1"/>
    </source>
</evidence>
<dbReference type="AlphaFoldDB" id="C5CK76"/>
<proteinExistence type="predicted"/>
<dbReference type="KEGG" id="vap:Vapar_0511"/>
<name>C5CK76_VARPS</name>